<evidence type="ECO:0000313" key="4">
    <source>
        <dbReference type="Proteomes" id="UP001501474"/>
    </source>
</evidence>
<organism evidence="3 4">
    <name type="scientific">Streptomyces indiaensis</name>
    <dbReference type="NCBI Taxonomy" id="284033"/>
    <lineage>
        <taxon>Bacteria</taxon>
        <taxon>Bacillati</taxon>
        <taxon>Actinomycetota</taxon>
        <taxon>Actinomycetes</taxon>
        <taxon>Kitasatosporales</taxon>
        <taxon>Streptomycetaceae</taxon>
        <taxon>Streptomyces</taxon>
    </lineage>
</organism>
<feature type="region of interest" description="Disordered" evidence="1">
    <location>
        <begin position="1"/>
        <end position="27"/>
    </location>
</feature>
<protein>
    <submittedName>
        <fullName evidence="3">Pyridoxamine 5'-phosphate oxidase family protein</fullName>
    </submittedName>
</protein>
<proteinExistence type="predicted"/>
<dbReference type="SUPFAM" id="SSF50475">
    <property type="entry name" value="FMN-binding split barrel"/>
    <property type="match status" value="1"/>
</dbReference>
<keyword evidence="4" id="KW-1185">Reference proteome</keyword>
<gene>
    <name evidence="3" type="ORF">GCM10010104_50220</name>
</gene>
<evidence type="ECO:0000313" key="3">
    <source>
        <dbReference type="EMBL" id="GAA2247749.1"/>
    </source>
</evidence>
<reference evidence="3 4" key="1">
    <citation type="journal article" date="2019" name="Int. J. Syst. Evol. Microbiol.">
        <title>The Global Catalogue of Microorganisms (GCM) 10K type strain sequencing project: providing services to taxonomists for standard genome sequencing and annotation.</title>
        <authorList>
            <consortium name="The Broad Institute Genomics Platform"/>
            <consortium name="The Broad Institute Genome Sequencing Center for Infectious Disease"/>
            <person name="Wu L."/>
            <person name="Ma J."/>
        </authorList>
    </citation>
    <scope>NUCLEOTIDE SEQUENCE [LARGE SCALE GENOMIC DNA]</scope>
    <source>
        <strain evidence="3 4">JCM 3053</strain>
    </source>
</reference>
<dbReference type="PANTHER" id="PTHR42815:SF2">
    <property type="entry name" value="FAD-BINDING, PUTATIVE (AFU_ORTHOLOGUE AFUA_6G07600)-RELATED"/>
    <property type="match status" value="1"/>
</dbReference>
<dbReference type="InterPro" id="IPR012349">
    <property type="entry name" value="Split_barrel_FMN-bd"/>
</dbReference>
<name>A0ABN3E3J9_9ACTN</name>
<feature type="compositionally biased region" description="Basic and acidic residues" evidence="1">
    <location>
        <begin position="1"/>
        <end position="19"/>
    </location>
</feature>
<dbReference type="EMBL" id="BAAART010000116">
    <property type="protein sequence ID" value="GAA2247749.1"/>
    <property type="molecule type" value="Genomic_DNA"/>
</dbReference>
<evidence type="ECO:0000256" key="1">
    <source>
        <dbReference type="SAM" id="MobiDB-lite"/>
    </source>
</evidence>
<comment type="caution">
    <text evidence="3">The sequence shown here is derived from an EMBL/GenBank/DDBJ whole genome shotgun (WGS) entry which is preliminary data.</text>
</comment>
<sequence>MHQDQRADRPGSHGEHQMQHELGTTGRADRFYDEQVLDRLNPGMREFVARQEMFFLATSDARGQCDSTFRAGPPGFLHVLDDATLAYPEYRGNGVMASLGNIRENPNVGLLMIDFAEDRIGLHVNGRAHLVPDEAMRRSRPGLPVDPLPGRRPQMWVEVQVEEAYIHCSKHIPRLLKAPLRPNIAEDGTSAAAVEQAWGTDDVKRKGGDYFKAAEAKRNQALR</sequence>
<feature type="domain" description="Pyridoxamine 5'-phosphate oxidase N-terminal" evidence="2">
    <location>
        <begin position="43"/>
        <end position="165"/>
    </location>
</feature>
<dbReference type="PANTHER" id="PTHR42815">
    <property type="entry name" value="FAD-BINDING, PUTATIVE (AFU_ORTHOLOGUE AFUA_6G07600)-RELATED"/>
    <property type="match status" value="1"/>
</dbReference>
<accession>A0ABN3E3J9</accession>
<dbReference type="Gene3D" id="2.30.110.10">
    <property type="entry name" value="Electron Transport, Fmn-binding Protein, Chain A"/>
    <property type="match status" value="1"/>
</dbReference>
<evidence type="ECO:0000259" key="2">
    <source>
        <dbReference type="Pfam" id="PF01243"/>
    </source>
</evidence>
<dbReference type="Pfam" id="PF01243">
    <property type="entry name" value="PNPOx_N"/>
    <property type="match status" value="1"/>
</dbReference>
<dbReference type="Proteomes" id="UP001501474">
    <property type="component" value="Unassembled WGS sequence"/>
</dbReference>
<dbReference type="InterPro" id="IPR011576">
    <property type="entry name" value="Pyridox_Oxase_N"/>
</dbReference>